<evidence type="ECO:0000313" key="3">
    <source>
        <dbReference type="EMBL" id="KAK4511242.1"/>
    </source>
</evidence>
<feature type="transmembrane region" description="Helical" evidence="2">
    <location>
        <begin position="277"/>
        <end position="298"/>
    </location>
</feature>
<dbReference type="EMBL" id="JASEJX010000030">
    <property type="protein sequence ID" value="KAK4511242.1"/>
    <property type="molecule type" value="Genomic_DNA"/>
</dbReference>
<evidence type="ECO:0000256" key="2">
    <source>
        <dbReference type="SAM" id="Phobius"/>
    </source>
</evidence>
<feature type="compositionally biased region" description="Basic residues" evidence="1">
    <location>
        <begin position="69"/>
        <end position="80"/>
    </location>
</feature>
<feature type="region of interest" description="Disordered" evidence="1">
    <location>
        <begin position="94"/>
        <end position="113"/>
    </location>
</feature>
<keyword evidence="2" id="KW-1133">Transmembrane helix</keyword>
<comment type="caution">
    <text evidence="3">The sequence shown here is derived from an EMBL/GenBank/DDBJ whole genome shotgun (WGS) entry which is preliminary data.</text>
</comment>
<proteinExistence type="predicted"/>
<evidence type="ECO:0000256" key="1">
    <source>
        <dbReference type="SAM" id="MobiDB-lite"/>
    </source>
</evidence>
<dbReference type="Proteomes" id="UP001304243">
    <property type="component" value="Unassembled WGS sequence"/>
</dbReference>
<feature type="region of interest" description="Disordered" evidence="1">
    <location>
        <begin position="201"/>
        <end position="232"/>
    </location>
</feature>
<dbReference type="RefSeq" id="XP_064677908.1">
    <property type="nucleotide sequence ID" value="XM_064831628.1"/>
</dbReference>
<feature type="transmembrane region" description="Helical" evidence="2">
    <location>
        <begin position="319"/>
        <end position="338"/>
    </location>
</feature>
<evidence type="ECO:0000313" key="4">
    <source>
        <dbReference type="Proteomes" id="UP001304243"/>
    </source>
</evidence>
<feature type="region of interest" description="Disordered" evidence="1">
    <location>
        <begin position="45"/>
        <end position="80"/>
    </location>
</feature>
<keyword evidence="2" id="KW-0812">Transmembrane</keyword>
<protein>
    <submittedName>
        <fullName evidence="3">Uncharacterized protein</fullName>
    </submittedName>
</protein>
<feature type="compositionally biased region" description="Low complexity" evidence="1">
    <location>
        <begin position="202"/>
        <end position="215"/>
    </location>
</feature>
<dbReference type="GeneID" id="89956142"/>
<name>A0AAN7D679_9FUNG</name>
<keyword evidence="2" id="KW-0472">Membrane</keyword>
<sequence length="339" mass="38696">MKRRNTIDSLHVNWPIVQYYYTHNNGSCDDILIQHKSFDTPRQIHHNQPNHYNNRRRTFPLEKPVPGGKLHHHPQNRRHSHKIQIVTPTPIVRRGSSYQNQQQQQQQKQKKKRETLANIIYNLSRSNSSTLTSGNISSTMNHDDTPRVDSDLDIKWETIRQYNPQLDNEKILEQVSQDEDESYSYDLTSQEQSNHVAAVAMNDGSNNSSSDDSNGLFLPAGQEESGATGSSDAMSIQMDAATNSHEMPATTAIALKTELPTAITLVPMSNIVDHTDMFLFLFGFIMFPLWWIGTWRFFMQSDKTFLHKQQRAFQIVNCCMALASLLLTGLIIGLVTVWA</sequence>
<gene>
    <name evidence="3" type="ORF">ATC70_012456</name>
</gene>
<reference evidence="3 4" key="1">
    <citation type="submission" date="2022-11" db="EMBL/GenBank/DDBJ databases">
        <title>Mucor velutinosus strain NIH1002 WGS.</title>
        <authorList>
            <person name="Subramanian P."/>
            <person name="Mullikin J.C."/>
            <person name="Segre J.A."/>
            <person name="Zelazny A.M."/>
        </authorList>
    </citation>
    <scope>NUCLEOTIDE SEQUENCE [LARGE SCALE GENOMIC DNA]</scope>
    <source>
        <strain evidence="3 4">NIH1002</strain>
    </source>
</reference>
<keyword evidence="4" id="KW-1185">Reference proteome</keyword>
<organism evidence="3 4">
    <name type="scientific">Mucor velutinosus</name>
    <dbReference type="NCBI Taxonomy" id="708070"/>
    <lineage>
        <taxon>Eukaryota</taxon>
        <taxon>Fungi</taxon>
        <taxon>Fungi incertae sedis</taxon>
        <taxon>Mucoromycota</taxon>
        <taxon>Mucoromycotina</taxon>
        <taxon>Mucoromycetes</taxon>
        <taxon>Mucorales</taxon>
        <taxon>Mucorineae</taxon>
        <taxon>Mucoraceae</taxon>
        <taxon>Mucor</taxon>
    </lineage>
</organism>
<accession>A0AAN7D679</accession>
<dbReference type="AlphaFoldDB" id="A0AAN7D679"/>